<dbReference type="AlphaFoldDB" id="A0A2H6LQT5"/>
<protein>
    <submittedName>
        <fullName evidence="5">HxlR family transcriptional regulator</fullName>
    </submittedName>
</protein>
<keyword evidence="1" id="KW-0805">Transcription regulation</keyword>
<organism evidence="5 6">
    <name type="scientific">Nostoc cycadae WK-1</name>
    <dbReference type="NCBI Taxonomy" id="1861711"/>
    <lineage>
        <taxon>Bacteria</taxon>
        <taxon>Bacillati</taxon>
        <taxon>Cyanobacteriota</taxon>
        <taxon>Cyanophyceae</taxon>
        <taxon>Nostocales</taxon>
        <taxon>Nostocaceae</taxon>
        <taxon>Nostoc</taxon>
    </lineage>
</organism>
<dbReference type="Pfam" id="PF01638">
    <property type="entry name" value="HxlR"/>
    <property type="match status" value="1"/>
</dbReference>
<proteinExistence type="predicted"/>
<feature type="domain" description="HTH hxlR-type" evidence="4">
    <location>
        <begin position="30"/>
        <end position="128"/>
    </location>
</feature>
<gene>
    <name evidence="5" type="ORF">NCWK1_5346</name>
</gene>
<dbReference type="InterPro" id="IPR036390">
    <property type="entry name" value="WH_DNA-bd_sf"/>
</dbReference>
<comment type="caution">
    <text evidence="5">The sequence shown here is derived from an EMBL/GenBank/DDBJ whole genome shotgun (WGS) entry which is preliminary data.</text>
</comment>
<dbReference type="EMBL" id="BDGE01000109">
    <property type="protein sequence ID" value="GBE95558.1"/>
    <property type="molecule type" value="Genomic_DNA"/>
</dbReference>
<evidence type="ECO:0000256" key="3">
    <source>
        <dbReference type="ARBA" id="ARBA00023163"/>
    </source>
</evidence>
<evidence type="ECO:0000313" key="5">
    <source>
        <dbReference type="EMBL" id="GBE95558.1"/>
    </source>
</evidence>
<accession>A0A2H6LQT5</accession>
<dbReference type="InterPro" id="IPR036388">
    <property type="entry name" value="WH-like_DNA-bd_sf"/>
</dbReference>
<dbReference type="GO" id="GO:0003677">
    <property type="term" value="F:DNA binding"/>
    <property type="evidence" value="ECO:0007669"/>
    <property type="project" value="UniProtKB-KW"/>
</dbReference>
<dbReference type="PROSITE" id="PS51118">
    <property type="entry name" value="HTH_HXLR"/>
    <property type="match status" value="1"/>
</dbReference>
<keyword evidence="6" id="KW-1185">Reference proteome</keyword>
<evidence type="ECO:0000259" key="4">
    <source>
        <dbReference type="PROSITE" id="PS51118"/>
    </source>
</evidence>
<dbReference type="PANTHER" id="PTHR33204">
    <property type="entry name" value="TRANSCRIPTIONAL REGULATOR, MARR FAMILY"/>
    <property type="match status" value="1"/>
</dbReference>
<keyword evidence="2" id="KW-0238">DNA-binding</keyword>
<dbReference type="InterPro" id="IPR002577">
    <property type="entry name" value="HTH_HxlR"/>
</dbReference>
<dbReference type="Proteomes" id="UP000236527">
    <property type="component" value="Unassembled WGS sequence"/>
</dbReference>
<evidence type="ECO:0000256" key="2">
    <source>
        <dbReference type="ARBA" id="ARBA00023125"/>
    </source>
</evidence>
<dbReference type="PANTHER" id="PTHR33204:SF29">
    <property type="entry name" value="TRANSCRIPTIONAL REGULATOR"/>
    <property type="match status" value="1"/>
</dbReference>
<name>A0A2H6LQT5_9NOSO</name>
<reference evidence="6" key="1">
    <citation type="journal article" date="2018" name="Genome Announc.">
        <title>Draft Genome Sequence of the Nitrogen-Fixing and Hormogonia-Inducing Cyanobacterium Nostoc cycadae Strain WK-1, Isolated from the Coralloid Roots of Cycas revoluta.</title>
        <authorList>
            <person name="Kanesaki Y."/>
            <person name="Hirose M."/>
            <person name="Hirose Y."/>
            <person name="Fujisawa T."/>
            <person name="Nakamura Y."/>
            <person name="Watanabe S."/>
            <person name="Matsunaga S."/>
            <person name="Uchida H."/>
            <person name="Murakami A."/>
        </authorList>
    </citation>
    <scope>NUCLEOTIDE SEQUENCE [LARGE SCALE GENOMIC DNA]</scope>
    <source>
        <strain evidence="6">WK-1</strain>
    </source>
</reference>
<dbReference type="Gene3D" id="1.10.10.10">
    <property type="entry name" value="Winged helix-like DNA-binding domain superfamily/Winged helix DNA-binding domain"/>
    <property type="match status" value="1"/>
</dbReference>
<sequence>MDNVASLLFFTSTNKVTMKAEAESDRRLTCEVETTLKVIGGRWKVLIIRELITGVKRFGELQRALPGITQKMLTQQLREMEEDGIVHRQVYAQIPPKVEYSLTLLGESLKPILYAMHDWAVEHLSHINNQHKL</sequence>
<evidence type="ECO:0000256" key="1">
    <source>
        <dbReference type="ARBA" id="ARBA00023015"/>
    </source>
</evidence>
<keyword evidence="3" id="KW-0804">Transcription</keyword>
<dbReference type="SUPFAM" id="SSF46785">
    <property type="entry name" value="Winged helix' DNA-binding domain"/>
    <property type="match status" value="1"/>
</dbReference>
<evidence type="ECO:0000313" key="6">
    <source>
        <dbReference type="Proteomes" id="UP000236527"/>
    </source>
</evidence>